<evidence type="ECO:0000313" key="2">
    <source>
        <dbReference type="EMBL" id="KRY97751.1"/>
    </source>
</evidence>
<dbReference type="EMBL" id="JYDV01002432">
    <property type="protein sequence ID" value="KRY97751.1"/>
    <property type="molecule type" value="Genomic_DNA"/>
</dbReference>
<keyword evidence="3" id="KW-1185">Reference proteome</keyword>
<evidence type="ECO:0000313" key="3">
    <source>
        <dbReference type="Proteomes" id="UP000054805"/>
    </source>
</evidence>
<protein>
    <submittedName>
        <fullName evidence="2">Uncharacterized protein</fullName>
    </submittedName>
</protein>
<gene>
    <name evidence="1" type="ORF">T4B_9354</name>
    <name evidence="2" type="ORF">T4C_2004</name>
</gene>
<name>A0A0V1GHM3_TRIPS</name>
<dbReference type="AlphaFoldDB" id="A0A0V1GHM3"/>
<sequence>MPRAIFAPGVAPGYAPGHKKICICLEAMPGALPEAKCQKF</sequence>
<evidence type="ECO:0000313" key="1">
    <source>
        <dbReference type="EMBL" id="KRY95236.1"/>
    </source>
</evidence>
<organism evidence="2 4">
    <name type="scientific">Trichinella pseudospiralis</name>
    <name type="common">Parasitic roundworm</name>
    <dbReference type="NCBI Taxonomy" id="6337"/>
    <lineage>
        <taxon>Eukaryota</taxon>
        <taxon>Metazoa</taxon>
        <taxon>Ecdysozoa</taxon>
        <taxon>Nematoda</taxon>
        <taxon>Enoplea</taxon>
        <taxon>Dorylaimia</taxon>
        <taxon>Trichinellida</taxon>
        <taxon>Trichinellidae</taxon>
        <taxon>Trichinella</taxon>
    </lineage>
</organism>
<reference evidence="3 4" key="1">
    <citation type="submission" date="2015-01" db="EMBL/GenBank/DDBJ databases">
        <title>Evolution of Trichinella species and genotypes.</title>
        <authorList>
            <person name="Korhonen P.K."/>
            <person name="Edoardo P."/>
            <person name="Giuseppe L.R."/>
            <person name="Gasser R.B."/>
        </authorList>
    </citation>
    <scope>NUCLEOTIDE SEQUENCE [LARGE SCALE GENOMIC DNA]</scope>
    <source>
        <strain evidence="2">ISS176</strain>
        <strain evidence="1">ISS588</strain>
    </source>
</reference>
<dbReference type="Proteomes" id="UP000054826">
    <property type="component" value="Unassembled WGS sequence"/>
</dbReference>
<accession>A0A0V1GHM3</accession>
<comment type="caution">
    <text evidence="2">The sequence shown here is derived from an EMBL/GenBank/DDBJ whole genome shotgun (WGS) entry which is preliminary data.</text>
</comment>
<dbReference type="Proteomes" id="UP000054805">
    <property type="component" value="Unassembled WGS sequence"/>
</dbReference>
<proteinExistence type="predicted"/>
<evidence type="ECO:0000313" key="4">
    <source>
        <dbReference type="Proteomes" id="UP000054826"/>
    </source>
</evidence>
<dbReference type="EMBL" id="JYDS01004377">
    <property type="protein sequence ID" value="KRY95236.1"/>
    <property type="molecule type" value="Genomic_DNA"/>
</dbReference>